<feature type="compositionally biased region" description="Acidic residues" evidence="3">
    <location>
        <begin position="148"/>
        <end position="162"/>
    </location>
</feature>
<evidence type="ECO:0000313" key="5">
    <source>
        <dbReference type="Proteomes" id="UP000659654"/>
    </source>
</evidence>
<dbReference type="Proteomes" id="UP000582659">
    <property type="component" value="Unassembled WGS sequence"/>
</dbReference>
<dbReference type="SMR" id="A0A7I8X6K1"/>
<dbReference type="GO" id="GO:0000470">
    <property type="term" value="P:maturation of LSU-rRNA"/>
    <property type="evidence" value="ECO:0007669"/>
    <property type="project" value="TreeGrafter"/>
</dbReference>
<reference evidence="4" key="1">
    <citation type="submission" date="2020-09" db="EMBL/GenBank/DDBJ databases">
        <authorList>
            <person name="Kikuchi T."/>
        </authorList>
    </citation>
    <scope>NUCLEOTIDE SEQUENCE</scope>
    <source>
        <strain evidence="4">Ka4C1</strain>
    </source>
</reference>
<dbReference type="InterPro" id="IPR012459">
    <property type="entry name" value="Rrp15"/>
</dbReference>
<name>A0A7I8X6K1_BURXY</name>
<dbReference type="Pfam" id="PF07890">
    <property type="entry name" value="Rrp15p"/>
    <property type="match status" value="1"/>
</dbReference>
<dbReference type="PANTHER" id="PTHR13245:SF14">
    <property type="entry name" value="RRP15-LIKE PROTEIN"/>
    <property type="match status" value="1"/>
</dbReference>
<evidence type="ECO:0000256" key="2">
    <source>
        <dbReference type="ARBA" id="ARBA00017475"/>
    </source>
</evidence>
<dbReference type="PANTHER" id="PTHR13245">
    <property type="entry name" value="RRP15-LIKE PROTEIN"/>
    <property type="match status" value="1"/>
</dbReference>
<evidence type="ECO:0000256" key="3">
    <source>
        <dbReference type="SAM" id="MobiDB-lite"/>
    </source>
</evidence>
<accession>A0A7I8X6K1</accession>
<feature type="region of interest" description="Disordered" evidence="3">
    <location>
        <begin position="122"/>
        <end position="162"/>
    </location>
</feature>
<evidence type="ECO:0000256" key="1">
    <source>
        <dbReference type="ARBA" id="ARBA00007462"/>
    </source>
</evidence>
<feature type="compositionally biased region" description="Acidic residues" evidence="3">
    <location>
        <begin position="26"/>
        <end position="35"/>
    </location>
</feature>
<dbReference type="Proteomes" id="UP000659654">
    <property type="component" value="Unassembled WGS sequence"/>
</dbReference>
<organism evidence="4 5">
    <name type="scientific">Bursaphelenchus xylophilus</name>
    <name type="common">Pinewood nematode worm</name>
    <name type="synonym">Aphelenchoides xylophilus</name>
    <dbReference type="NCBI Taxonomy" id="6326"/>
    <lineage>
        <taxon>Eukaryota</taxon>
        <taxon>Metazoa</taxon>
        <taxon>Ecdysozoa</taxon>
        <taxon>Nematoda</taxon>
        <taxon>Chromadorea</taxon>
        <taxon>Rhabditida</taxon>
        <taxon>Tylenchina</taxon>
        <taxon>Tylenchomorpha</taxon>
        <taxon>Aphelenchoidea</taxon>
        <taxon>Aphelenchoididae</taxon>
        <taxon>Bursaphelenchus</taxon>
    </lineage>
</organism>
<evidence type="ECO:0000313" key="4">
    <source>
        <dbReference type="EMBL" id="CAD5231821.1"/>
    </source>
</evidence>
<dbReference type="OrthoDB" id="20949at2759"/>
<dbReference type="GO" id="GO:0030687">
    <property type="term" value="C:preribosome, large subunit precursor"/>
    <property type="evidence" value="ECO:0007669"/>
    <property type="project" value="TreeGrafter"/>
</dbReference>
<dbReference type="GO" id="GO:0000460">
    <property type="term" value="P:maturation of 5.8S rRNA"/>
    <property type="evidence" value="ECO:0007669"/>
    <property type="project" value="TreeGrafter"/>
</dbReference>
<dbReference type="EMBL" id="CAJFDI010000005">
    <property type="protein sequence ID" value="CAD5231821.1"/>
    <property type="molecule type" value="Genomic_DNA"/>
</dbReference>
<gene>
    <name evidence="4" type="ORF">BXYJ_LOCUS11917</name>
</gene>
<proteinExistence type="inferred from homology"/>
<comment type="similarity">
    <text evidence="1">Belongs to the RRP15 family.</text>
</comment>
<dbReference type="EMBL" id="CAJFCV020000005">
    <property type="protein sequence ID" value="CAG9123305.1"/>
    <property type="molecule type" value="Genomic_DNA"/>
</dbReference>
<keyword evidence="5" id="KW-1185">Reference proteome</keyword>
<comment type="caution">
    <text evidence="4">The sequence shown here is derived from an EMBL/GenBank/DDBJ whole genome shotgun (WGS) entry which is preliminary data.</text>
</comment>
<protein>
    <recommendedName>
        <fullName evidence="2">RRP15-like protein</fullName>
    </recommendedName>
</protein>
<dbReference type="AlphaFoldDB" id="A0A7I8X6K1"/>
<feature type="region of interest" description="Disordered" evidence="3">
    <location>
        <begin position="21"/>
        <end position="50"/>
    </location>
</feature>
<sequence length="162" mass="19021">MDFIPISMKPKMSVEVIEEKTVDINESPEDSDGDKEEARAKKLRKRKSKNDDWAKLGYKKPCYAEDRERERQLAAIATRGVTQLFNAVAERQRIIDEKLDELEKTKIRSKRHELLTELKSNDFHSQLYRQRKPKTEEDEVKEEIKEEIGEETEGEDDDIIAI</sequence>